<protein>
    <submittedName>
        <fullName evidence="1">Uncharacterized protein</fullName>
    </submittedName>
</protein>
<accession>A0AC61U1G6</accession>
<dbReference type="Proteomes" id="UP001059663">
    <property type="component" value="Chromosome"/>
</dbReference>
<sequence>MLSAQFTVLLTAVRSWFVPVVVVLVAAPVWNVHRSQRLRRETDRRHCRSTGILRRTDNLNPAQGIRYPVHDQQPE</sequence>
<gene>
    <name evidence="1" type="ORF">LP422_14015</name>
</gene>
<organism evidence="1 2">
    <name type="scientific">Janibacter limosus</name>
    <dbReference type="NCBI Taxonomy" id="53458"/>
    <lineage>
        <taxon>Bacteria</taxon>
        <taxon>Bacillati</taxon>
        <taxon>Actinomycetota</taxon>
        <taxon>Actinomycetes</taxon>
        <taxon>Micrococcales</taxon>
        <taxon>Intrasporangiaceae</taxon>
        <taxon>Janibacter</taxon>
    </lineage>
</organism>
<evidence type="ECO:0000313" key="2">
    <source>
        <dbReference type="Proteomes" id="UP001059663"/>
    </source>
</evidence>
<proteinExistence type="predicted"/>
<name>A0AC61U1G6_9MICO</name>
<evidence type="ECO:0000313" key="1">
    <source>
        <dbReference type="EMBL" id="UUZ43847.1"/>
    </source>
</evidence>
<dbReference type="EMBL" id="CP087977">
    <property type="protein sequence ID" value="UUZ43847.1"/>
    <property type="molecule type" value="Genomic_DNA"/>
</dbReference>
<reference evidence="1" key="1">
    <citation type="submission" date="2021-11" db="EMBL/GenBank/DDBJ databases">
        <title>Study of the species diversity of bacterial strains isolated from a unique natural object - Shulgan-Tash cave (Bashkiria).</title>
        <authorList>
            <person name="Sazanova A.L."/>
            <person name="Chirak E.R."/>
            <person name="Safronova V.I."/>
        </authorList>
    </citation>
    <scope>NUCLEOTIDE SEQUENCE</scope>
    <source>
        <strain evidence="1">P1</strain>
    </source>
</reference>